<organism evidence="5 6">
    <name type="scientific">Anaerobacillus alkaliphilus</name>
    <dbReference type="NCBI Taxonomy" id="1548597"/>
    <lineage>
        <taxon>Bacteria</taxon>
        <taxon>Bacillati</taxon>
        <taxon>Bacillota</taxon>
        <taxon>Bacilli</taxon>
        <taxon>Bacillales</taxon>
        <taxon>Bacillaceae</taxon>
        <taxon>Anaerobacillus</taxon>
    </lineage>
</organism>
<dbReference type="EMBL" id="QOUX01000039">
    <property type="protein sequence ID" value="RXJ00286.1"/>
    <property type="molecule type" value="Genomic_DNA"/>
</dbReference>
<dbReference type="GO" id="GO:0005886">
    <property type="term" value="C:plasma membrane"/>
    <property type="evidence" value="ECO:0007669"/>
    <property type="project" value="TreeGrafter"/>
</dbReference>
<dbReference type="CDD" id="cd01949">
    <property type="entry name" value="GGDEF"/>
    <property type="match status" value="1"/>
</dbReference>
<dbReference type="Gene3D" id="3.30.450.40">
    <property type="match status" value="1"/>
</dbReference>
<gene>
    <name evidence="5" type="ORF">DS745_12185</name>
</gene>
<keyword evidence="1" id="KW-0677">Repeat</keyword>
<comment type="caution">
    <text evidence="5">The sequence shown here is derived from an EMBL/GenBank/DDBJ whole genome shotgun (WGS) entry which is preliminary data.</text>
</comment>
<dbReference type="InterPro" id="IPR011990">
    <property type="entry name" value="TPR-like_helical_dom_sf"/>
</dbReference>
<dbReference type="InterPro" id="IPR013105">
    <property type="entry name" value="TPR_2"/>
</dbReference>
<dbReference type="NCBIfam" id="TIGR00254">
    <property type="entry name" value="GGDEF"/>
    <property type="match status" value="1"/>
</dbReference>
<dbReference type="Pfam" id="PF13185">
    <property type="entry name" value="GAF_2"/>
    <property type="match status" value="1"/>
</dbReference>
<dbReference type="Pfam" id="PF13424">
    <property type="entry name" value="TPR_12"/>
    <property type="match status" value="1"/>
</dbReference>
<protein>
    <submittedName>
        <fullName evidence="5">GGDEF domain-containing protein</fullName>
    </submittedName>
</protein>
<dbReference type="SMART" id="SM00267">
    <property type="entry name" value="GGDEF"/>
    <property type="match status" value="1"/>
</dbReference>
<dbReference type="SMART" id="SM00065">
    <property type="entry name" value="GAF"/>
    <property type="match status" value="1"/>
</dbReference>
<dbReference type="FunFam" id="3.30.70.270:FF:000001">
    <property type="entry name" value="Diguanylate cyclase domain protein"/>
    <property type="match status" value="1"/>
</dbReference>
<dbReference type="GO" id="GO:0052621">
    <property type="term" value="F:diguanylate cyclase activity"/>
    <property type="evidence" value="ECO:0007669"/>
    <property type="project" value="TreeGrafter"/>
</dbReference>
<evidence type="ECO:0000256" key="1">
    <source>
        <dbReference type="ARBA" id="ARBA00022737"/>
    </source>
</evidence>
<sequence>MEGRHLDEIVKEYEPLLIDCGETEEKIQLLNKLSEELERRKPLHSLALSEKALELSIEDGYEKGTVKSLLHIGRSLWLTGELEKALERLLDGLTRVRKLNDELEYEVEFLNALGNVNLYTKIYDRALEYYGQALNLATAIKYDKLIAGLLNNIGEIHYQLHDYTISLKYYEDSLKKFEEQGDRVAQTVPLINLGAANLSIENYAEAEKYFRRCLQISIEEKDGLRESGVLHQLGRLAYKRGNLQEAEDFYEQCVQLNREVGDAFLDVELYIDYYYLARDLNDVERGITYLNQSLEFAEKIKAKAFISNICSLLAECYEDVGDINKTIFYYKKFHNQTKEVTRLEQESKLRGVAVQLKAEESQRKNKAFEILTKELEQKTQELSRSYSQMKIISEIGQSITSTLDVKKVFRRIYESINSLMDATVLGIGIYNKQKEAIEYKLYIEEGENAPVFDIPIRSKSSWAVWCFKNKQEIMINDVEREYSKYLEGMASTFGKIRSSIIFCPLILEEEIIGVVTVQSKEKNAYDQHALDSIRALVSYIVIALNNAEKSQKLAEEITIRKQSQVELVELNNKLIKISELDGLTEIANRRRFDQLYIEEWERARRDQLPLSVILIDVDQFKEYNDHYGHQEGDQVLCSVAKTLKSVPKRPTDFVARYGGDEFVAVIPNTDIEGAIKVAENMIKNIVSLQISHEYSKVANYITLTVGASTITPQLGMDREELLRMADKALYRAKENGRNRVEHFAREN</sequence>
<accession>A0A4Q0VSG7</accession>
<dbReference type="GO" id="GO:1902201">
    <property type="term" value="P:negative regulation of bacterial-type flagellum-dependent cell motility"/>
    <property type="evidence" value="ECO:0007669"/>
    <property type="project" value="TreeGrafter"/>
</dbReference>
<feature type="repeat" description="TPR" evidence="3">
    <location>
        <begin position="227"/>
        <end position="260"/>
    </location>
</feature>
<feature type="repeat" description="TPR" evidence="3">
    <location>
        <begin position="187"/>
        <end position="220"/>
    </location>
</feature>
<dbReference type="Gene3D" id="1.25.40.10">
    <property type="entry name" value="Tetratricopeptide repeat domain"/>
    <property type="match status" value="2"/>
</dbReference>
<dbReference type="Pfam" id="PF00990">
    <property type="entry name" value="GGDEF"/>
    <property type="match status" value="1"/>
</dbReference>
<dbReference type="PROSITE" id="PS50005">
    <property type="entry name" value="TPR"/>
    <property type="match status" value="2"/>
</dbReference>
<dbReference type="InterPro" id="IPR019734">
    <property type="entry name" value="TPR_rpt"/>
</dbReference>
<dbReference type="InterPro" id="IPR050469">
    <property type="entry name" value="Diguanylate_Cyclase"/>
</dbReference>
<dbReference type="AlphaFoldDB" id="A0A4Q0VSG7"/>
<keyword evidence="6" id="KW-1185">Reference proteome</keyword>
<dbReference type="InterPro" id="IPR003018">
    <property type="entry name" value="GAF"/>
</dbReference>
<dbReference type="PROSITE" id="PS50887">
    <property type="entry name" value="GGDEF"/>
    <property type="match status" value="1"/>
</dbReference>
<dbReference type="SMART" id="SM00028">
    <property type="entry name" value="TPR"/>
    <property type="match status" value="6"/>
</dbReference>
<dbReference type="Pfam" id="PF07719">
    <property type="entry name" value="TPR_2"/>
    <property type="match status" value="1"/>
</dbReference>
<dbReference type="GO" id="GO:0043709">
    <property type="term" value="P:cell adhesion involved in single-species biofilm formation"/>
    <property type="evidence" value="ECO:0007669"/>
    <property type="project" value="TreeGrafter"/>
</dbReference>
<dbReference type="SUPFAM" id="SSF55781">
    <property type="entry name" value="GAF domain-like"/>
    <property type="match status" value="1"/>
</dbReference>
<evidence type="ECO:0000313" key="5">
    <source>
        <dbReference type="EMBL" id="RXJ00286.1"/>
    </source>
</evidence>
<evidence type="ECO:0000256" key="3">
    <source>
        <dbReference type="PROSITE-ProRule" id="PRU00339"/>
    </source>
</evidence>
<dbReference type="InterPro" id="IPR029016">
    <property type="entry name" value="GAF-like_dom_sf"/>
</dbReference>
<name>A0A4Q0VSG7_9BACI</name>
<proteinExistence type="predicted"/>
<dbReference type="Gene3D" id="3.30.70.270">
    <property type="match status" value="1"/>
</dbReference>
<dbReference type="SUPFAM" id="SSF48452">
    <property type="entry name" value="TPR-like"/>
    <property type="match status" value="2"/>
</dbReference>
<dbReference type="Proteomes" id="UP000290649">
    <property type="component" value="Unassembled WGS sequence"/>
</dbReference>
<dbReference type="InterPro" id="IPR043128">
    <property type="entry name" value="Rev_trsase/Diguanyl_cyclase"/>
</dbReference>
<feature type="domain" description="GGDEF" evidence="4">
    <location>
        <begin position="608"/>
        <end position="745"/>
    </location>
</feature>
<dbReference type="InterPro" id="IPR029787">
    <property type="entry name" value="Nucleotide_cyclase"/>
</dbReference>
<keyword evidence="2 3" id="KW-0802">TPR repeat</keyword>
<evidence type="ECO:0000313" key="6">
    <source>
        <dbReference type="Proteomes" id="UP000290649"/>
    </source>
</evidence>
<evidence type="ECO:0000259" key="4">
    <source>
        <dbReference type="PROSITE" id="PS50887"/>
    </source>
</evidence>
<dbReference type="InterPro" id="IPR000160">
    <property type="entry name" value="GGDEF_dom"/>
</dbReference>
<evidence type="ECO:0000256" key="2">
    <source>
        <dbReference type="ARBA" id="ARBA00022803"/>
    </source>
</evidence>
<dbReference type="SUPFAM" id="SSF55073">
    <property type="entry name" value="Nucleotide cyclase"/>
    <property type="match status" value="1"/>
</dbReference>
<dbReference type="PANTHER" id="PTHR45138">
    <property type="entry name" value="REGULATORY COMPONENTS OF SENSORY TRANSDUCTION SYSTEM"/>
    <property type="match status" value="1"/>
</dbReference>
<reference evidence="5 6" key="1">
    <citation type="journal article" date="2019" name="Int. J. Syst. Evol. Microbiol.">
        <title>Anaerobacillus alkaliphilus sp. nov., a novel alkaliphilic and moderately halophilic bacterium.</title>
        <authorList>
            <person name="Borsodi A.K."/>
            <person name="Aszalos J.M."/>
            <person name="Bihari P."/>
            <person name="Nagy I."/>
            <person name="Schumann P."/>
            <person name="Sproer C."/>
            <person name="Kovacs A.L."/>
            <person name="Boka K."/>
            <person name="Dobosy P."/>
            <person name="Ovari M."/>
            <person name="Szili-Kovacs T."/>
            <person name="Toth E."/>
        </authorList>
    </citation>
    <scope>NUCLEOTIDE SEQUENCE [LARGE SCALE GENOMIC DNA]</scope>
    <source>
        <strain evidence="5 6">B16-10</strain>
    </source>
</reference>
<dbReference type="PANTHER" id="PTHR45138:SF9">
    <property type="entry name" value="DIGUANYLATE CYCLASE DGCM-RELATED"/>
    <property type="match status" value="1"/>
</dbReference>